<gene>
    <name evidence="2" type="ORF">S03H2_58970</name>
</gene>
<feature type="non-terminal residue" evidence="2">
    <location>
        <position position="1"/>
    </location>
</feature>
<protein>
    <recommendedName>
        <fullName evidence="1">Glycosyltransferase 2-like domain-containing protein</fullName>
    </recommendedName>
</protein>
<dbReference type="Pfam" id="PF00535">
    <property type="entry name" value="Glycos_transf_2"/>
    <property type="match status" value="1"/>
</dbReference>
<dbReference type="AlphaFoldDB" id="X1I8C4"/>
<dbReference type="SUPFAM" id="SSF53448">
    <property type="entry name" value="Nucleotide-diphospho-sugar transferases"/>
    <property type="match status" value="1"/>
</dbReference>
<feature type="non-terminal residue" evidence="2">
    <location>
        <position position="247"/>
    </location>
</feature>
<evidence type="ECO:0000259" key="1">
    <source>
        <dbReference type="Pfam" id="PF00535"/>
    </source>
</evidence>
<name>X1I8C4_9ZZZZ</name>
<dbReference type="Gene3D" id="3.90.550.10">
    <property type="entry name" value="Spore Coat Polysaccharide Biosynthesis Protein SpsA, Chain A"/>
    <property type="match status" value="1"/>
</dbReference>
<dbReference type="InterPro" id="IPR001173">
    <property type="entry name" value="Glyco_trans_2-like"/>
</dbReference>
<organism evidence="2">
    <name type="scientific">marine sediment metagenome</name>
    <dbReference type="NCBI Taxonomy" id="412755"/>
    <lineage>
        <taxon>unclassified sequences</taxon>
        <taxon>metagenomes</taxon>
        <taxon>ecological metagenomes</taxon>
    </lineage>
</organism>
<evidence type="ECO:0000313" key="2">
    <source>
        <dbReference type="EMBL" id="GAH78656.1"/>
    </source>
</evidence>
<comment type="caution">
    <text evidence="2">The sequence shown here is derived from an EMBL/GenBank/DDBJ whole genome shotgun (WGS) entry which is preliminary data.</text>
</comment>
<dbReference type="PANTHER" id="PTHR43630">
    <property type="entry name" value="POLY-BETA-1,6-N-ACETYL-D-GLUCOSAMINE SYNTHASE"/>
    <property type="match status" value="1"/>
</dbReference>
<reference evidence="2" key="1">
    <citation type="journal article" date="2014" name="Front. Microbiol.">
        <title>High frequency of phylogenetically diverse reductive dehalogenase-homologous genes in deep subseafloor sedimentary metagenomes.</title>
        <authorList>
            <person name="Kawai M."/>
            <person name="Futagami T."/>
            <person name="Toyoda A."/>
            <person name="Takaki Y."/>
            <person name="Nishi S."/>
            <person name="Hori S."/>
            <person name="Arai W."/>
            <person name="Tsubouchi T."/>
            <person name="Morono Y."/>
            <person name="Uchiyama I."/>
            <person name="Ito T."/>
            <person name="Fujiyama A."/>
            <person name="Inagaki F."/>
            <person name="Takami H."/>
        </authorList>
    </citation>
    <scope>NUCLEOTIDE SEQUENCE</scope>
    <source>
        <strain evidence="2">Expedition CK06-06</strain>
    </source>
</reference>
<dbReference type="EMBL" id="BARU01037892">
    <property type="protein sequence ID" value="GAH78656.1"/>
    <property type="molecule type" value="Genomic_DNA"/>
</dbReference>
<sequence>LKAASKFADLIVVLDDGSTDNTVEIVKRFSKVKLKIQHKTFNEKRDREFIYNWAKREGATWIATCDGDEVFDDRMTKEYANWLMHPKNPMVKAYVFRVVTFWRGRKNIRVDSTFNNLAFNRMYKVEPNQHFRCEHPQGLHMTHAPEFPLENLAWCPVRILHYGYEKFSDVQRKFEWYQKTDQDKRPELIGGADYSHLIDESSLMLREFQTHNKLGLVTMVRDEENLLWQFLDRTYSLFDELVFVVDS</sequence>
<feature type="domain" description="Glycosyltransferase 2-like" evidence="1">
    <location>
        <begin position="11"/>
        <end position="134"/>
    </location>
</feature>
<dbReference type="PANTHER" id="PTHR43630:SF2">
    <property type="entry name" value="GLYCOSYLTRANSFERASE"/>
    <property type="match status" value="1"/>
</dbReference>
<dbReference type="InterPro" id="IPR029044">
    <property type="entry name" value="Nucleotide-diphossugar_trans"/>
</dbReference>
<proteinExistence type="predicted"/>
<accession>X1I8C4</accession>